<evidence type="ECO:0000313" key="1">
    <source>
        <dbReference type="EMBL" id="MCY1083794.1"/>
    </source>
</evidence>
<proteinExistence type="predicted"/>
<protein>
    <submittedName>
        <fullName evidence="1">Uncharacterized protein</fullName>
    </submittedName>
</protein>
<gene>
    <name evidence="1" type="ORF">OV287_56075</name>
</gene>
<dbReference type="EMBL" id="JAPNKA010000002">
    <property type="protein sequence ID" value="MCY1083794.1"/>
    <property type="molecule type" value="Genomic_DNA"/>
</dbReference>
<organism evidence="1 2">
    <name type="scientific">Archangium lansingense</name>
    <dbReference type="NCBI Taxonomy" id="2995310"/>
    <lineage>
        <taxon>Bacteria</taxon>
        <taxon>Pseudomonadati</taxon>
        <taxon>Myxococcota</taxon>
        <taxon>Myxococcia</taxon>
        <taxon>Myxococcales</taxon>
        <taxon>Cystobacterineae</taxon>
        <taxon>Archangiaceae</taxon>
        <taxon>Archangium</taxon>
    </lineage>
</organism>
<keyword evidence="2" id="KW-1185">Reference proteome</keyword>
<sequence>MEGEGGLARALAIHRHPAAALAQLQVLELHVDELVLAHGGGDEQLAHGLVAQGAMLLHRAEEAALVPHVQGPAEGLLQGRKAVQLQAHHGGRAAVLASVPCWAMVRSGCRLAPPA</sequence>
<evidence type="ECO:0000313" key="2">
    <source>
        <dbReference type="Proteomes" id="UP001207654"/>
    </source>
</evidence>
<accession>A0ABT4ARJ7</accession>
<reference evidence="1 2" key="1">
    <citation type="submission" date="2022-11" db="EMBL/GenBank/DDBJ databases">
        <title>Minimal conservation of predation-associated metabolite biosynthetic gene clusters underscores biosynthetic potential of Myxococcota including descriptions for ten novel species: Archangium lansinium sp. nov., Myxococcus landrumus sp. nov., Nannocystis bai.</title>
        <authorList>
            <person name="Ahearne A."/>
            <person name="Stevens C."/>
            <person name="Phillips K."/>
        </authorList>
    </citation>
    <scope>NUCLEOTIDE SEQUENCE [LARGE SCALE GENOMIC DNA]</scope>
    <source>
        <strain evidence="1 2">MIWBW</strain>
    </source>
</reference>
<name>A0ABT4ARJ7_9BACT</name>
<dbReference type="Proteomes" id="UP001207654">
    <property type="component" value="Unassembled WGS sequence"/>
</dbReference>
<comment type="caution">
    <text evidence="1">The sequence shown here is derived from an EMBL/GenBank/DDBJ whole genome shotgun (WGS) entry which is preliminary data.</text>
</comment>